<feature type="region of interest" description="Disordered" evidence="1">
    <location>
        <begin position="1"/>
        <end position="87"/>
    </location>
</feature>
<evidence type="ECO:0000256" key="1">
    <source>
        <dbReference type="SAM" id="MobiDB-lite"/>
    </source>
</evidence>
<feature type="compositionally biased region" description="Basic and acidic residues" evidence="1">
    <location>
        <begin position="154"/>
        <end position="164"/>
    </location>
</feature>
<feature type="non-terminal residue" evidence="3">
    <location>
        <position position="164"/>
    </location>
</feature>
<evidence type="ECO:0000313" key="2">
    <source>
        <dbReference type="Proteomes" id="UP000695022"/>
    </source>
</evidence>
<keyword evidence="2" id="KW-1185">Reference proteome</keyword>
<name>A0ABM1F6R2_PRICU</name>
<feature type="compositionally biased region" description="Basic residues" evidence="1">
    <location>
        <begin position="40"/>
        <end position="54"/>
    </location>
</feature>
<feature type="compositionally biased region" description="Basic and acidic residues" evidence="1">
    <location>
        <begin position="61"/>
        <end position="75"/>
    </location>
</feature>
<reference evidence="3" key="1">
    <citation type="submission" date="2025-08" db="UniProtKB">
        <authorList>
            <consortium name="RefSeq"/>
        </authorList>
    </citation>
    <scope>IDENTIFICATION</scope>
</reference>
<dbReference type="RefSeq" id="XP_014680133.1">
    <property type="nucleotide sequence ID" value="XM_014824647.1"/>
</dbReference>
<accession>A0ABM1F6R2</accession>
<evidence type="ECO:0000313" key="3">
    <source>
        <dbReference type="RefSeq" id="XP_014680133.1"/>
    </source>
</evidence>
<proteinExistence type="predicted"/>
<protein>
    <submittedName>
        <fullName evidence="3">Uncharacterized protein LOC106820086</fullName>
    </submittedName>
</protein>
<dbReference type="GeneID" id="106820086"/>
<organism evidence="2 3">
    <name type="scientific">Priapulus caudatus</name>
    <name type="common">Priapulid worm</name>
    <dbReference type="NCBI Taxonomy" id="37621"/>
    <lineage>
        <taxon>Eukaryota</taxon>
        <taxon>Metazoa</taxon>
        <taxon>Ecdysozoa</taxon>
        <taxon>Scalidophora</taxon>
        <taxon>Priapulida</taxon>
        <taxon>Priapulimorpha</taxon>
        <taxon>Priapulimorphida</taxon>
        <taxon>Priapulidae</taxon>
        <taxon>Priapulus</taxon>
    </lineage>
</organism>
<feature type="compositionally biased region" description="Basic and acidic residues" evidence="1">
    <location>
        <begin position="15"/>
        <end position="24"/>
    </location>
</feature>
<dbReference type="Proteomes" id="UP000695022">
    <property type="component" value="Unplaced"/>
</dbReference>
<sequence>MNGSRSESDLVVNEADEKQADDKQPAAAAADDNDNDDKRRPRRKTWHLFNRHKRSQSDLCRPADKPSWSDDKKETPTGATTKKGKMPALFRQFSASLPGSSSDLVGMNKCRTRKRSETGFSNAPCVRSLVLDGHKKSLPRHASTQTSIDDMPETETKHLLEKIQ</sequence>
<feature type="region of interest" description="Disordered" evidence="1">
    <location>
        <begin position="136"/>
        <end position="164"/>
    </location>
</feature>
<gene>
    <name evidence="3" type="primary">LOC106820086</name>
</gene>